<proteinExistence type="predicted"/>
<accession>A0A1E7KKE9</accession>
<dbReference type="AlphaFoldDB" id="A0A1E7KKE9"/>
<dbReference type="InterPro" id="IPR021527">
    <property type="entry name" value="DUF2795"/>
</dbReference>
<evidence type="ECO:0000313" key="2">
    <source>
        <dbReference type="EMBL" id="OEV04366.1"/>
    </source>
</evidence>
<protein>
    <recommendedName>
        <fullName evidence="4">DUF2795 domain-containing protein</fullName>
    </recommendedName>
</protein>
<dbReference type="Proteomes" id="UP000176101">
    <property type="component" value="Unassembled WGS sequence"/>
</dbReference>
<evidence type="ECO:0008006" key="4">
    <source>
        <dbReference type="Google" id="ProtNLM"/>
    </source>
</evidence>
<gene>
    <name evidence="2" type="ORF">AN216_08250</name>
</gene>
<sequence>MQRGSDRVNVHLDDEIKKEMHGRLHSGHPTRAQQEKDPEPGADDDSWLAERPQSAGSGRDSESGEAETEAEELRSDLARHLGRTAFPADRRTLVRTLLATQAPDDLVDTVRTLPHGGEEYRTVQEVVVALGHHPRA</sequence>
<organism evidence="2 3">
    <name type="scientific">Streptomyces oceani</name>
    <dbReference type="NCBI Taxonomy" id="1075402"/>
    <lineage>
        <taxon>Bacteria</taxon>
        <taxon>Bacillati</taxon>
        <taxon>Actinomycetota</taxon>
        <taxon>Actinomycetes</taxon>
        <taxon>Kitasatosporales</taxon>
        <taxon>Streptomycetaceae</taxon>
        <taxon>Streptomyces</taxon>
    </lineage>
</organism>
<reference evidence="2 3" key="1">
    <citation type="journal article" date="2016" name="Front. Microbiol.">
        <title>Comparative Genomics Analysis of Streptomyces Species Reveals Their Adaptation to the Marine Environment and Their Diversity at the Genomic Level.</title>
        <authorList>
            <person name="Tian X."/>
            <person name="Zhang Z."/>
            <person name="Yang T."/>
            <person name="Chen M."/>
            <person name="Li J."/>
            <person name="Chen F."/>
            <person name="Yang J."/>
            <person name="Li W."/>
            <person name="Zhang B."/>
            <person name="Zhang Z."/>
            <person name="Wu J."/>
            <person name="Zhang C."/>
            <person name="Long L."/>
            <person name="Xiao J."/>
        </authorList>
    </citation>
    <scope>NUCLEOTIDE SEQUENCE [LARGE SCALE GENOMIC DNA]</scope>
    <source>
        <strain evidence="2 3">SCSIO 02100</strain>
    </source>
</reference>
<dbReference type="OrthoDB" id="5519961at2"/>
<dbReference type="STRING" id="1075402.AN216_08250"/>
<dbReference type="Pfam" id="PF11387">
    <property type="entry name" value="DUF2795"/>
    <property type="match status" value="1"/>
</dbReference>
<evidence type="ECO:0000313" key="3">
    <source>
        <dbReference type="Proteomes" id="UP000176101"/>
    </source>
</evidence>
<feature type="compositionally biased region" description="Basic and acidic residues" evidence="1">
    <location>
        <begin position="1"/>
        <end position="22"/>
    </location>
</feature>
<feature type="region of interest" description="Disordered" evidence="1">
    <location>
        <begin position="1"/>
        <end position="86"/>
    </location>
</feature>
<comment type="caution">
    <text evidence="2">The sequence shown here is derived from an EMBL/GenBank/DDBJ whole genome shotgun (WGS) entry which is preliminary data.</text>
</comment>
<keyword evidence="3" id="KW-1185">Reference proteome</keyword>
<evidence type="ECO:0000256" key="1">
    <source>
        <dbReference type="SAM" id="MobiDB-lite"/>
    </source>
</evidence>
<name>A0A1E7KKE9_9ACTN</name>
<dbReference type="EMBL" id="LJGU01000114">
    <property type="protein sequence ID" value="OEV04366.1"/>
    <property type="molecule type" value="Genomic_DNA"/>
</dbReference>